<gene>
    <name evidence="1" type="ORF">O1611_g1349</name>
</gene>
<name>A0ACC2JXN4_9PEZI</name>
<protein>
    <submittedName>
        <fullName evidence="1">Uncharacterized protein</fullName>
    </submittedName>
</protein>
<proteinExistence type="predicted"/>
<keyword evidence="2" id="KW-1185">Reference proteome</keyword>
<accession>A0ACC2JXN4</accession>
<sequence>MGIESLPAISNQPSILSEPPHHGLFDSFSWLDEDDDLDLRLTLDNYHVDLKPSRPVTNAGPPSLFRRRLSVNKLSLGRSSISSSRPGTRGSSFADQSPIIAHSRRTSRALSLITPKHRPQTSVSSIDPAAAHYQDPEARHKLRAYLASPQKFDEALEFGFPANNAHSVIVPGGSPRRSRSFSRGLYMASSDKLKTFLSDDHSSIASEETSIPDSESPRTPHTPETQLPGMKLFHLPSNSTAFPSKLSENYCPIATREMTMRMTLTRPDLRSHQEDSYARSNNVAPNRPSRSFQPQPQPRPFRVDPPSLACDNKDTTKESMDQIFADIDRELSLSSQGRVKRFWNRVRRG</sequence>
<organism evidence="1 2">
    <name type="scientific">Lasiodiplodia mahajangana</name>
    <dbReference type="NCBI Taxonomy" id="1108764"/>
    <lineage>
        <taxon>Eukaryota</taxon>
        <taxon>Fungi</taxon>
        <taxon>Dikarya</taxon>
        <taxon>Ascomycota</taxon>
        <taxon>Pezizomycotina</taxon>
        <taxon>Dothideomycetes</taxon>
        <taxon>Dothideomycetes incertae sedis</taxon>
        <taxon>Botryosphaeriales</taxon>
        <taxon>Botryosphaeriaceae</taxon>
        <taxon>Lasiodiplodia</taxon>
    </lineage>
</organism>
<evidence type="ECO:0000313" key="1">
    <source>
        <dbReference type="EMBL" id="KAJ8132275.1"/>
    </source>
</evidence>
<dbReference type="EMBL" id="JAPUUL010000155">
    <property type="protein sequence ID" value="KAJ8132275.1"/>
    <property type="molecule type" value="Genomic_DNA"/>
</dbReference>
<dbReference type="Proteomes" id="UP001153332">
    <property type="component" value="Unassembled WGS sequence"/>
</dbReference>
<reference evidence="1" key="1">
    <citation type="submission" date="2022-12" db="EMBL/GenBank/DDBJ databases">
        <title>Genome Sequence of Lasiodiplodia mahajangana.</title>
        <authorList>
            <person name="Buettner E."/>
        </authorList>
    </citation>
    <scope>NUCLEOTIDE SEQUENCE</scope>
    <source>
        <strain evidence="1">VT137</strain>
    </source>
</reference>
<evidence type="ECO:0000313" key="2">
    <source>
        <dbReference type="Proteomes" id="UP001153332"/>
    </source>
</evidence>
<comment type="caution">
    <text evidence="1">The sequence shown here is derived from an EMBL/GenBank/DDBJ whole genome shotgun (WGS) entry which is preliminary data.</text>
</comment>